<dbReference type="GO" id="GO:0006310">
    <property type="term" value="P:DNA recombination"/>
    <property type="evidence" value="ECO:0007669"/>
    <property type="project" value="UniProtKB-KW"/>
</dbReference>
<dbReference type="GO" id="GO:0032196">
    <property type="term" value="P:transposition"/>
    <property type="evidence" value="ECO:0007669"/>
    <property type="project" value="UniProtKB-KW"/>
</dbReference>
<evidence type="ECO:0000256" key="4">
    <source>
        <dbReference type="ARBA" id="ARBA00023172"/>
    </source>
</evidence>
<dbReference type="InterPro" id="IPR032874">
    <property type="entry name" value="DDE_dom"/>
</dbReference>
<keyword evidence="4" id="KW-0233">DNA recombination</keyword>
<name>A0A1G9SAE6_9FIRM</name>
<reference evidence="6 7" key="1">
    <citation type="submission" date="2016-10" db="EMBL/GenBank/DDBJ databases">
        <authorList>
            <person name="de Groot N.N."/>
        </authorList>
    </citation>
    <scope>NUCLEOTIDE SEQUENCE [LARGE SCALE GENOMIC DNA]</scope>
    <source>
        <strain evidence="6 7">SLAS-1</strain>
    </source>
</reference>
<evidence type="ECO:0000256" key="1">
    <source>
        <dbReference type="ARBA" id="ARBA00002286"/>
    </source>
</evidence>
<feature type="domain" description="Integrase catalytic" evidence="5">
    <location>
        <begin position="49"/>
        <end position="212"/>
    </location>
</feature>
<dbReference type="PROSITE" id="PS50994">
    <property type="entry name" value="INTEGRASE"/>
    <property type="match status" value="1"/>
</dbReference>
<dbReference type="Proteomes" id="UP000199476">
    <property type="component" value="Unassembled WGS sequence"/>
</dbReference>
<dbReference type="PANTHER" id="PTHR35528">
    <property type="entry name" value="BLL1675 PROTEIN"/>
    <property type="match status" value="1"/>
</dbReference>
<comment type="function">
    <text evidence="1">Involved in the transposition of the insertion sequence.</text>
</comment>
<organism evidence="6 7">
    <name type="scientific">Halarsenatibacter silvermanii</name>
    <dbReference type="NCBI Taxonomy" id="321763"/>
    <lineage>
        <taxon>Bacteria</taxon>
        <taxon>Bacillati</taxon>
        <taxon>Bacillota</taxon>
        <taxon>Clostridia</taxon>
        <taxon>Halanaerobiales</taxon>
        <taxon>Halarsenatibacteraceae</taxon>
        <taxon>Halarsenatibacter</taxon>
    </lineage>
</organism>
<sequence length="224" mass="26322">MALYQYYHLNSTTRKISQFLKAYYNVEVSHVSIASWVKKFAPYFQIKSSKFMPDSLNESDEWHVDETVVKIQGQKYYIWVMIDSETRYILDFHLSPYRSSKPAFELFHSIKEVYGQPNSIVSDRYSSYNVSASLIFDSSEHIKVQSFQDDITNNVIESFFGTFKDWYNGRKGFKTYESALQLISVYIFYYNFIRPHSSLNDLTPAQVAGSDYPDQLKQSWFFAA</sequence>
<dbReference type="InterPro" id="IPR052183">
    <property type="entry name" value="IS_Transposase"/>
</dbReference>
<dbReference type="GO" id="GO:0003677">
    <property type="term" value="F:DNA binding"/>
    <property type="evidence" value="ECO:0007669"/>
    <property type="project" value="UniProtKB-KW"/>
</dbReference>
<dbReference type="AlphaFoldDB" id="A0A1G9SAE6"/>
<dbReference type="Pfam" id="PF13610">
    <property type="entry name" value="DDE_Tnp_IS240"/>
    <property type="match status" value="1"/>
</dbReference>
<accession>A0A1G9SAE6</accession>
<evidence type="ECO:0000256" key="2">
    <source>
        <dbReference type="ARBA" id="ARBA00022578"/>
    </source>
</evidence>
<dbReference type="GO" id="GO:0015074">
    <property type="term" value="P:DNA integration"/>
    <property type="evidence" value="ECO:0007669"/>
    <property type="project" value="InterPro"/>
</dbReference>
<keyword evidence="7" id="KW-1185">Reference proteome</keyword>
<evidence type="ECO:0000259" key="5">
    <source>
        <dbReference type="PROSITE" id="PS50994"/>
    </source>
</evidence>
<gene>
    <name evidence="6" type="ORF">SAMN04488692_12719</name>
</gene>
<dbReference type="EMBL" id="FNGO01000027">
    <property type="protein sequence ID" value="SDM32444.1"/>
    <property type="molecule type" value="Genomic_DNA"/>
</dbReference>
<protein>
    <submittedName>
        <fullName evidence="6">Transposase (Or an inactivated derivative)</fullName>
    </submittedName>
</protein>
<dbReference type="SUPFAM" id="SSF53098">
    <property type="entry name" value="Ribonuclease H-like"/>
    <property type="match status" value="1"/>
</dbReference>
<evidence type="ECO:0000256" key="3">
    <source>
        <dbReference type="ARBA" id="ARBA00023125"/>
    </source>
</evidence>
<dbReference type="InterPro" id="IPR036397">
    <property type="entry name" value="RNaseH_sf"/>
</dbReference>
<dbReference type="InterPro" id="IPR047930">
    <property type="entry name" value="Transpos_IS6"/>
</dbReference>
<dbReference type="Gene3D" id="3.30.420.10">
    <property type="entry name" value="Ribonuclease H-like superfamily/Ribonuclease H"/>
    <property type="match status" value="1"/>
</dbReference>
<dbReference type="InterPro" id="IPR012337">
    <property type="entry name" value="RNaseH-like_sf"/>
</dbReference>
<dbReference type="PANTHER" id="PTHR35528:SF3">
    <property type="entry name" value="BLL1675 PROTEIN"/>
    <property type="match status" value="1"/>
</dbReference>
<keyword evidence="2" id="KW-0815">Transposition</keyword>
<dbReference type="STRING" id="321763.SAMN04488692_12719"/>
<proteinExistence type="predicted"/>
<dbReference type="NCBIfam" id="NF033587">
    <property type="entry name" value="transpos_IS6"/>
    <property type="match status" value="1"/>
</dbReference>
<dbReference type="InterPro" id="IPR001584">
    <property type="entry name" value="Integrase_cat-core"/>
</dbReference>
<keyword evidence="3" id="KW-0238">DNA-binding</keyword>
<evidence type="ECO:0000313" key="6">
    <source>
        <dbReference type="EMBL" id="SDM32444.1"/>
    </source>
</evidence>
<evidence type="ECO:0000313" key="7">
    <source>
        <dbReference type="Proteomes" id="UP000199476"/>
    </source>
</evidence>